<feature type="signal peptide" evidence="2">
    <location>
        <begin position="1"/>
        <end position="28"/>
    </location>
</feature>
<evidence type="ECO:0000256" key="2">
    <source>
        <dbReference type="SAM" id="SignalP"/>
    </source>
</evidence>
<evidence type="ECO:0000313" key="4">
    <source>
        <dbReference type="Proteomes" id="UP000248214"/>
    </source>
</evidence>
<dbReference type="AlphaFoldDB" id="A0A323TG70"/>
<dbReference type="InterPro" id="IPR019076">
    <property type="entry name" value="Spore_lipoprot_YhcN/YlaJ-like"/>
</dbReference>
<comment type="caution">
    <text evidence="3">The sequence shown here is derived from an EMBL/GenBank/DDBJ whole genome shotgun (WGS) entry which is preliminary data.</text>
</comment>
<dbReference type="EMBL" id="PDOD01000001">
    <property type="protein sequence ID" value="PYZ94132.1"/>
    <property type="molecule type" value="Genomic_DNA"/>
</dbReference>
<feature type="region of interest" description="Disordered" evidence="1">
    <location>
        <begin position="32"/>
        <end position="114"/>
    </location>
</feature>
<sequence length="278" mass="30453">MLKGGGLMKKIALGLSVVTILLSGVACGDMEPNNTEGQGYSYQQRDQTGYGNDRIDGTGMGSSNYGQRGMMGRETERYGNRNQAGRDRMTGYQTGQGRPRGFTRGITGNDRQGMVDENGLLNGRLRASNRNQTDNNLNRGMGDGMFRGTSNTGNKQGSNVTGYYDSKDGQTARKLENRIENIDGVRDCDVLINGDDVVIGIDASGNEDRVERKVRSLASKLDDNKQVHIVTDQSGMDRINGMENQLRDGAPFEEVGATFNEMLDDLGDALQRPFERSR</sequence>
<feature type="compositionally biased region" description="Polar residues" evidence="1">
    <location>
        <begin position="32"/>
        <end position="50"/>
    </location>
</feature>
<accession>A0A323TG70</accession>
<reference evidence="3 4" key="1">
    <citation type="submission" date="2017-10" db="EMBL/GenBank/DDBJ databases">
        <title>Bacillus sp. nov., a halophilic bacterium isolated from a Keqin Lake.</title>
        <authorList>
            <person name="Wang H."/>
        </authorList>
    </citation>
    <scope>NUCLEOTIDE SEQUENCE [LARGE SCALE GENOMIC DNA]</scope>
    <source>
        <strain evidence="3 4">KQ-12</strain>
    </source>
</reference>
<keyword evidence="2" id="KW-0732">Signal</keyword>
<organism evidence="3 4">
    <name type="scientific">Salipaludibacillus keqinensis</name>
    <dbReference type="NCBI Taxonomy" id="2045207"/>
    <lineage>
        <taxon>Bacteria</taxon>
        <taxon>Bacillati</taxon>
        <taxon>Bacillota</taxon>
        <taxon>Bacilli</taxon>
        <taxon>Bacillales</taxon>
        <taxon>Bacillaceae</taxon>
    </lineage>
</organism>
<protein>
    <submittedName>
        <fullName evidence="3">Uncharacterized protein</fullName>
    </submittedName>
</protein>
<proteinExistence type="predicted"/>
<feature type="compositionally biased region" description="Basic and acidic residues" evidence="1">
    <location>
        <begin position="71"/>
        <end position="89"/>
    </location>
</feature>
<name>A0A323TG70_9BACI</name>
<evidence type="ECO:0000313" key="3">
    <source>
        <dbReference type="EMBL" id="PYZ94132.1"/>
    </source>
</evidence>
<dbReference type="Proteomes" id="UP000248214">
    <property type="component" value="Unassembled WGS sequence"/>
</dbReference>
<feature type="chain" id="PRO_5016246071" evidence="2">
    <location>
        <begin position="29"/>
        <end position="278"/>
    </location>
</feature>
<gene>
    <name evidence="3" type="ORF">CR194_00905</name>
</gene>
<dbReference type="Pfam" id="PF09580">
    <property type="entry name" value="Spore_YhcN_YlaJ"/>
    <property type="match status" value="1"/>
</dbReference>
<keyword evidence="4" id="KW-1185">Reference proteome</keyword>
<evidence type="ECO:0000256" key="1">
    <source>
        <dbReference type="SAM" id="MobiDB-lite"/>
    </source>
</evidence>
<dbReference type="PROSITE" id="PS51257">
    <property type="entry name" value="PROKAR_LIPOPROTEIN"/>
    <property type="match status" value="1"/>
</dbReference>